<evidence type="ECO:0000256" key="3">
    <source>
        <dbReference type="SAM" id="MobiDB-lite"/>
    </source>
</evidence>
<evidence type="ECO:0000256" key="2">
    <source>
        <dbReference type="ARBA" id="ARBA00023242"/>
    </source>
</evidence>
<dbReference type="InterPro" id="IPR003877">
    <property type="entry name" value="SPRY_dom"/>
</dbReference>
<reference evidence="5" key="1">
    <citation type="submission" date="2016-06" db="UniProtKB">
        <authorList>
            <consortium name="WormBaseParasite"/>
        </authorList>
    </citation>
    <scope>IDENTIFICATION</scope>
</reference>
<sequence>LLLMSGTRVILSPFSSPSLPFMTAYHFMCKKCNNSDEEVFSKKQANFAIMCQTALANLMCTHDGRVCFSEEREILPFLDKNWDVLTFQPRKANDSWHANIHKTLDLSKIGPSYERFRALTSQLKTNFSKLGLPSPGIMPESSGFASVDGSGLSCGSNASPNVGADGYGSVTRKRKGDSGLAMGDVLRGDASFTAFSQCGAGGGHGSASVAVSIGNNERGGGSIRSTRRSTAAHAHTQNGSSCGLPGFPGFAVDDSKAKVNAFGVPIDHPFNKEGYRYILVEPDPHAVGRQLWDESEHTAGKPIPGYFYRVCHCPKVVLSLNDRAHQLKLHESQLTVTGEKGYSMVRATHSVHTGTWYFEATIIDQPEGSATRIGWSQMLGNLQAPCGYDKFSYSWRSRLGTVFHQSRGKHYAETGYGKGDVIGCLICLPKHAGPIDNIVPPRLPVSTSTSTGSGGASRKGGGDTAAVKKSSTSPPEVPLLNFLPETYKDRPLIKFRNYYYFEEKDDPQAVEKKLRPLTGSKIVFYRNGECMGVAFSDIYAGPYFPAISIYKSATVTVFGRLQASVWNRHGIHLNTKLKMYKAVVLTTLLYGAETWTVYWNQARKLNHFHLSCLHRKLKLGWQDRIPDAKVLERTEILSIHAMLRQVQLRWSSHLVKLPMALRHQTKQGMKSVDKSKKRNANGNK</sequence>
<name>A0A183SG73_SCHSO</name>
<protein>
    <submittedName>
        <fullName evidence="5">B30.2/SPRY domain-containing protein</fullName>
    </submittedName>
</protein>
<feature type="region of interest" description="Disordered" evidence="3">
    <location>
        <begin position="439"/>
        <end position="474"/>
    </location>
</feature>
<dbReference type="Gene3D" id="2.60.120.920">
    <property type="match status" value="1"/>
</dbReference>
<comment type="subcellular location">
    <subcellularLocation>
        <location evidence="1">Nucleus</location>
    </subcellularLocation>
</comment>
<dbReference type="InterPro" id="IPR053835">
    <property type="entry name" value="ASH2L-like_WH"/>
</dbReference>
<dbReference type="PANTHER" id="PTHR10598:SF0">
    <property type="entry name" value="SET1_ASH2 HISTONE METHYLTRANSFERASE COMPLEX SUBUNIT ASH2"/>
    <property type="match status" value="1"/>
</dbReference>
<dbReference type="PROSITE" id="PS50188">
    <property type="entry name" value="B302_SPRY"/>
    <property type="match status" value="1"/>
</dbReference>
<evidence type="ECO:0000259" key="4">
    <source>
        <dbReference type="PROSITE" id="PS50188"/>
    </source>
</evidence>
<feature type="compositionally biased region" description="Basic residues" evidence="3">
    <location>
        <begin position="675"/>
        <end position="684"/>
    </location>
</feature>
<feature type="region of interest" description="Disordered" evidence="3">
    <location>
        <begin position="665"/>
        <end position="684"/>
    </location>
</feature>
<accession>A0A183SG73</accession>
<dbReference type="SMART" id="SM00449">
    <property type="entry name" value="SPRY"/>
    <property type="match status" value="1"/>
</dbReference>
<dbReference type="InterPro" id="IPR001870">
    <property type="entry name" value="B30.2/SPRY"/>
</dbReference>
<evidence type="ECO:0000256" key="1">
    <source>
        <dbReference type="ARBA" id="ARBA00004123"/>
    </source>
</evidence>
<dbReference type="Pfam" id="PF00622">
    <property type="entry name" value="SPRY"/>
    <property type="match status" value="2"/>
</dbReference>
<dbReference type="CDD" id="cd12872">
    <property type="entry name" value="SPRY_Ash2"/>
    <property type="match status" value="1"/>
</dbReference>
<dbReference type="AlphaFoldDB" id="A0A183SG73"/>
<dbReference type="InterPro" id="IPR037353">
    <property type="entry name" value="ASH2"/>
</dbReference>
<organism evidence="5">
    <name type="scientific">Schistocephalus solidus</name>
    <name type="common">Tapeworm</name>
    <dbReference type="NCBI Taxonomy" id="70667"/>
    <lineage>
        <taxon>Eukaryota</taxon>
        <taxon>Metazoa</taxon>
        <taxon>Spiralia</taxon>
        <taxon>Lophotrochozoa</taxon>
        <taxon>Platyhelminthes</taxon>
        <taxon>Cestoda</taxon>
        <taxon>Eucestoda</taxon>
        <taxon>Diphyllobothriidea</taxon>
        <taxon>Diphyllobothriidae</taxon>
        <taxon>Schistocephalus</taxon>
    </lineage>
</organism>
<dbReference type="Pfam" id="PF21198">
    <property type="entry name" value="ASH2L-like_WH"/>
    <property type="match status" value="1"/>
</dbReference>
<evidence type="ECO:0000313" key="5">
    <source>
        <dbReference type="WBParaSite" id="SSLN_0000332101-mRNA-1"/>
    </source>
</evidence>
<proteinExistence type="predicted"/>
<dbReference type="GO" id="GO:0048188">
    <property type="term" value="C:Set1C/COMPASS complex"/>
    <property type="evidence" value="ECO:0007669"/>
    <property type="project" value="InterPro"/>
</dbReference>
<dbReference type="SUPFAM" id="SSF49899">
    <property type="entry name" value="Concanavalin A-like lectins/glucanases"/>
    <property type="match status" value="1"/>
</dbReference>
<feature type="domain" description="B30.2/SPRY" evidence="4">
    <location>
        <begin position="295"/>
        <end position="500"/>
    </location>
</feature>
<dbReference type="PANTHER" id="PTHR10598">
    <property type="entry name" value="SET1/ASH2 HISTONE METHYLTRANSFERASE COMPLEX SUBUNIT ASH2"/>
    <property type="match status" value="1"/>
</dbReference>
<keyword evidence="2" id="KW-0539">Nucleus</keyword>
<feature type="compositionally biased region" description="Gly residues" evidence="3">
    <location>
        <begin position="452"/>
        <end position="463"/>
    </location>
</feature>
<dbReference type="InterPro" id="IPR043136">
    <property type="entry name" value="B30.2/SPRY_sf"/>
</dbReference>
<feature type="region of interest" description="Disordered" evidence="3">
    <location>
        <begin position="211"/>
        <end position="240"/>
    </location>
</feature>
<dbReference type="Gene3D" id="3.90.980.20">
    <property type="match status" value="1"/>
</dbReference>
<dbReference type="WBParaSite" id="SSLN_0000332101-mRNA-1">
    <property type="protein sequence ID" value="SSLN_0000332101-mRNA-1"/>
    <property type="gene ID" value="SSLN_0000332101"/>
</dbReference>
<dbReference type="InterPro" id="IPR013320">
    <property type="entry name" value="ConA-like_dom_sf"/>
</dbReference>
<dbReference type="GO" id="GO:0000976">
    <property type="term" value="F:transcription cis-regulatory region binding"/>
    <property type="evidence" value="ECO:0007669"/>
    <property type="project" value="TreeGrafter"/>
</dbReference>